<evidence type="ECO:0000259" key="7">
    <source>
        <dbReference type="Pfam" id="PF00892"/>
    </source>
</evidence>
<keyword evidence="5 6" id="KW-0472">Membrane</keyword>
<evidence type="ECO:0000313" key="8">
    <source>
        <dbReference type="EMBL" id="KAA0696101.1"/>
    </source>
</evidence>
<feature type="transmembrane region" description="Helical" evidence="6">
    <location>
        <begin position="107"/>
        <end position="125"/>
    </location>
</feature>
<feature type="transmembrane region" description="Helical" evidence="6">
    <location>
        <begin position="20"/>
        <end position="40"/>
    </location>
</feature>
<accession>A0A7V7KYH6</accession>
<dbReference type="SUPFAM" id="SSF103481">
    <property type="entry name" value="Multidrug resistance efflux transporter EmrE"/>
    <property type="match status" value="2"/>
</dbReference>
<gene>
    <name evidence="8" type="ORF">DT594_01705</name>
</gene>
<evidence type="ECO:0000256" key="3">
    <source>
        <dbReference type="ARBA" id="ARBA00022692"/>
    </source>
</evidence>
<feature type="transmembrane region" description="Helical" evidence="6">
    <location>
        <begin position="131"/>
        <end position="150"/>
    </location>
</feature>
<dbReference type="OrthoDB" id="7158585at2"/>
<evidence type="ECO:0000256" key="5">
    <source>
        <dbReference type="ARBA" id="ARBA00023136"/>
    </source>
</evidence>
<dbReference type="AlphaFoldDB" id="A0A7V7KYH6"/>
<dbReference type="InterPro" id="IPR037185">
    <property type="entry name" value="EmrE-like"/>
</dbReference>
<feature type="transmembrane region" description="Helical" evidence="6">
    <location>
        <begin position="52"/>
        <end position="75"/>
    </location>
</feature>
<dbReference type="InterPro" id="IPR000620">
    <property type="entry name" value="EamA_dom"/>
</dbReference>
<dbReference type="PANTHER" id="PTHR42920">
    <property type="entry name" value="OS03G0707200 PROTEIN-RELATED"/>
    <property type="match status" value="1"/>
</dbReference>
<feature type="transmembrane region" description="Helical" evidence="6">
    <location>
        <begin position="228"/>
        <end position="247"/>
    </location>
</feature>
<comment type="caution">
    <text evidence="8">The sequence shown here is derived from an EMBL/GenBank/DDBJ whole genome shotgun (WGS) entry which is preliminary data.</text>
</comment>
<evidence type="ECO:0000256" key="2">
    <source>
        <dbReference type="ARBA" id="ARBA00022475"/>
    </source>
</evidence>
<keyword evidence="3 6" id="KW-0812">Transmembrane</keyword>
<evidence type="ECO:0000256" key="4">
    <source>
        <dbReference type="ARBA" id="ARBA00022989"/>
    </source>
</evidence>
<evidence type="ECO:0000313" key="9">
    <source>
        <dbReference type="Proteomes" id="UP000463138"/>
    </source>
</evidence>
<dbReference type="Proteomes" id="UP000463138">
    <property type="component" value="Unassembled WGS sequence"/>
</dbReference>
<proteinExistence type="predicted"/>
<dbReference type="Pfam" id="PF00892">
    <property type="entry name" value="EamA"/>
    <property type="match status" value="2"/>
</dbReference>
<evidence type="ECO:0000256" key="6">
    <source>
        <dbReference type="SAM" id="Phobius"/>
    </source>
</evidence>
<feature type="transmembrane region" description="Helical" evidence="6">
    <location>
        <begin position="81"/>
        <end position="100"/>
    </location>
</feature>
<dbReference type="InterPro" id="IPR051258">
    <property type="entry name" value="Diverse_Substrate_Transporter"/>
</dbReference>
<keyword evidence="2" id="KW-1003">Cell membrane</keyword>
<feature type="transmembrane region" description="Helical" evidence="6">
    <location>
        <begin position="162"/>
        <end position="184"/>
    </location>
</feature>
<name>A0A7V7KYH6_9GAMM</name>
<evidence type="ECO:0000256" key="1">
    <source>
        <dbReference type="ARBA" id="ARBA00004651"/>
    </source>
</evidence>
<feature type="transmembrane region" description="Helical" evidence="6">
    <location>
        <begin position="253"/>
        <end position="271"/>
    </location>
</feature>
<keyword evidence="9" id="KW-1185">Reference proteome</keyword>
<organism evidence="8 9">
    <name type="scientific">Halopseudomonas laoshanensis</name>
    <dbReference type="NCBI Taxonomy" id="2268758"/>
    <lineage>
        <taxon>Bacteria</taxon>
        <taxon>Pseudomonadati</taxon>
        <taxon>Pseudomonadota</taxon>
        <taxon>Gammaproteobacteria</taxon>
        <taxon>Pseudomonadales</taxon>
        <taxon>Pseudomonadaceae</taxon>
        <taxon>Halopseudomonas</taxon>
    </lineage>
</organism>
<keyword evidence="4 6" id="KW-1133">Transmembrane helix</keyword>
<feature type="domain" description="EamA" evidence="7">
    <location>
        <begin position="132"/>
        <end position="269"/>
    </location>
</feature>
<comment type="subcellular location">
    <subcellularLocation>
        <location evidence="1">Cell membrane</location>
        <topology evidence="1">Multi-pass membrane protein</topology>
    </subcellularLocation>
</comment>
<sequence>MLLAVAIVWGTSYGVAKGALVFYPVLGFLAVRFLLTFLLLLPSLKAQRLRDLLPGIPLGLVLLTIFLCETFGVAITTASNAAFLISLCVVFTPLVEWWLFRVRPPSSSLIAAGISLAGALLLTQAADIEMNLGDCLMIAAAICRAFMVCLTKRFTQHSDVSALALTAVQTGVVGLGCLVAFALSPGLMPAMPTEPSFWFATIYLVLFGTLFAFFAQNYAVKRTTPTRASLLMGSEPLFGALFAGLWLSEQLSATAWLGGIMIVAASVWASWPRNEKTIHLEVKRNSLAEP</sequence>
<dbReference type="GO" id="GO:0005886">
    <property type="term" value="C:plasma membrane"/>
    <property type="evidence" value="ECO:0007669"/>
    <property type="project" value="UniProtKB-SubCell"/>
</dbReference>
<dbReference type="EMBL" id="QOVF01000001">
    <property type="protein sequence ID" value="KAA0696101.1"/>
    <property type="molecule type" value="Genomic_DNA"/>
</dbReference>
<protein>
    <submittedName>
        <fullName evidence="8">EamA family transporter</fullName>
    </submittedName>
</protein>
<dbReference type="PANTHER" id="PTHR42920:SF5">
    <property type="entry name" value="EAMA DOMAIN-CONTAINING PROTEIN"/>
    <property type="match status" value="1"/>
</dbReference>
<feature type="transmembrane region" description="Helical" evidence="6">
    <location>
        <begin position="196"/>
        <end position="216"/>
    </location>
</feature>
<feature type="domain" description="EamA" evidence="7">
    <location>
        <begin position="1"/>
        <end position="123"/>
    </location>
</feature>
<reference evidence="8 9" key="1">
    <citation type="submission" date="2018-07" db="EMBL/GenBank/DDBJ databases">
        <title>Pseudomonas laoshanensis sp. nov., isolated from soil.</title>
        <authorList>
            <person name="Sun J."/>
            <person name="Yu L."/>
            <person name="Wang M."/>
            <person name="Zhang C."/>
        </authorList>
    </citation>
    <scope>NUCLEOTIDE SEQUENCE [LARGE SCALE GENOMIC DNA]</scope>
    <source>
        <strain evidence="8 9">Y22</strain>
    </source>
</reference>